<organism evidence="1">
    <name type="scientific">marine sediment metagenome</name>
    <dbReference type="NCBI Taxonomy" id="412755"/>
    <lineage>
        <taxon>unclassified sequences</taxon>
        <taxon>metagenomes</taxon>
        <taxon>ecological metagenomes</taxon>
    </lineage>
</organism>
<dbReference type="Pfam" id="PF00574">
    <property type="entry name" value="CLP_protease"/>
    <property type="match status" value="1"/>
</dbReference>
<evidence type="ECO:0008006" key="2">
    <source>
        <dbReference type="Google" id="ProtNLM"/>
    </source>
</evidence>
<dbReference type="Gene3D" id="3.90.226.10">
    <property type="entry name" value="2-enoyl-CoA Hydratase, Chain A, domain 1"/>
    <property type="match status" value="1"/>
</dbReference>
<comment type="caution">
    <text evidence="1">The sequence shown here is derived from an EMBL/GenBank/DDBJ whole genome shotgun (WGS) entry which is preliminary data.</text>
</comment>
<proteinExistence type="predicted"/>
<dbReference type="InterPro" id="IPR029045">
    <property type="entry name" value="ClpP/crotonase-like_dom_sf"/>
</dbReference>
<dbReference type="InterPro" id="IPR023562">
    <property type="entry name" value="ClpP/TepA"/>
</dbReference>
<sequence>SLVDALIECGVKKTREEILKDINREKWFNARESIEYGMADGVVTKELLKGWLTK</sequence>
<dbReference type="EMBL" id="LAZR01059155">
    <property type="protein sequence ID" value="KKK68399.1"/>
    <property type="molecule type" value="Genomic_DNA"/>
</dbReference>
<reference evidence="1" key="1">
    <citation type="journal article" date="2015" name="Nature">
        <title>Complex archaea that bridge the gap between prokaryotes and eukaryotes.</title>
        <authorList>
            <person name="Spang A."/>
            <person name="Saw J.H."/>
            <person name="Jorgensen S.L."/>
            <person name="Zaremba-Niedzwiedzka K."/>
            <person name="Martijn J."/>
            <person name="Lind A.E."/>
            <person name="van Eijk R."/>
            <person name="Schleper C."/>
            <person name="Guy L."/>
            <person name="Ettema T.J."/>
        </authorList>
    </citation>
    <scope>NUCLEOTIDE SEQUENCE</scope>
</reference>
<dbReference type="SUPFAM" id="SSF52096">
    <property type="entry name" value="ClpP/crotonase"/>
    <property type="match status" value="1"/>
</dbReference>
<name>A0A0F8ZPR9_9ZZZZ</name>
<gene>
    <name evidence="1" type="ORF">LCGC14_2944420</name>
</gene>
<dbReference type="AlphaFoldDB" id="A0A0F8ZPR9"/>
<protein>
    <recommendedName>
        <fullName evidence="2">ATP-dependent Clp protease proteolytic subunit</fullName>
    </recommendedName>
</protein>
<feature type="non-terminal residue" evidence="1">
    <location>
        <position position="1"/>
    </location>
</feature>
<accession>A0A0F8ZPR9</accession>
<evidence type="ECO:0000313" key="1">
    <source>
        <dbReference type="EMBL" id="KKK68399.1"/>
    </source>
</evidence>